<dbReference type="WBParaSite" id="TASK_0000484401-mRNA-1">
    <property type="protein sequence ID" value="TASK_0000484401-mRNA-1"/>
    <property type="gene ID" value="TASK_0000484401"/>
</dbReference>
<evidence type="ECO:0000313" key="3">
    <source>
        <dbReference type="WBParaSite" id="TASK_0000484401-mRNA-1"/>
    </source>
</evidence>
<gene>
    <name evidence="1" type="ORF">TASK_LOCUS4845</name>
</gene>
<dbReference type="Proteomes" id="UP000282613">
    <property type="component" value="Unassembled WGS sequence"/>
</dbReference>
<keyword evidence="2" id="KW-1185">Reference proteome</keyword>
<dbReference type="EMBL" id="UYRS01018375">
    <property type="protein sequence ID" value="VDK34094.1"/>
    <property type="molecule type" value="Genomic_DNA"/>
</dbReference>
<sequence length="584" mass="67252">MVCLICRIQKTITELIENLRYGTYKNELDDINDRLLVMLDELLLNPHYILLRLVEFGFNIYELGGHLREELLPYSFAQIVHKVQSRLYRLQTGRIIRQIYFVPDSMDPVIGTYFKSRRLLKLEHFCHCSVVLLPPDDPRSIYCPMHYRTIEVNFDCKKGRYVGFQQLLNQCASEKGIPPRLVASVYKRLSGAEVEISLKDLCEMETTEARISYDTIRGDMAIMSVCQPQSEPSCNFGPQPADTSCPNCDEFMNCDEDNDCMPDDFRAGMARKRRQRWRIFVSRAATVGLPKGDTGAEAANEKISKVAKQLIKKLYKQVDQFFVALKKCPCKIDKYDFSNVGDLVTKVREITENMRAISKKLSYSPLVTELTDLCDQMCKILKYAAEIPALIYVRLVDITFCLHEFGALLQEVLLPIDFAFAVQKIHTHLRKLKPYGVLKQVIFVPTEYDAIVAPYYKDPRLRRLEQLTNCKITMIRPDDPRAVYCPVNFRTIEVEFDEKDGRYIGFAHLLNRCLSFRTSAFPTRGSEIIVKRYATNTTRKLEPAEVEPLRQRLSRTMLTPVEADMVSGTKTAAIAPEDRVKKFV</sequence>
<accession>A0A0R3W4B1</accession>
<evidence type="ECO:0000313" key="2">
    <source>
        <dbReference type="Proteomes" id="UP000282613"/>
    </source>
</evidence>
<proteinExistence type="predicted"/>
<evidence type="ECO:0000313" key="1">
    <source>
        <dbReference type="EMBL" id="VDK34094.1"/>
    </source>
</evidence>
<dbReference type="OrthoDB" id="6227134at2759"/>
<protein>
    <submittedName>
        <fullName evidence="3">DUF4746 domain-containing protein</fullName>
    </submittedName>
</protein>
<reference evidence="1 2" key="2">
    <citation type="submission" date="2018-11" db="EMBL/GenBank/DDBJ databases">
        <authorList>
            <consortium name="Pathogen Informatics"/>
        </authorList>
    </citation>
    <scope>NUCLEOTIDE SEQUENCE [LARGE SCALE GENOMIC DNA]</scope>
</reference>
<organism evidence="3">
    <name type="scientific">Taenia asiatica</name>
    <name type="common">Asian tapeworm</name>
    <dbReference type="NCBI Taxonomy" id="60517"/>
    <lineage>
        <taxon>Eukaryota</taxon>
        <taxon>Metazoa</taxon>
        <taxon>Spiralia</taxon>
        <taxon>Lophotrochozoa</taxon>
        <taxon>Platyhelminthes</taxon>
        <taxon>Cestoda</taxon>
        <taxon>Eucestoda</taxon>
        <taxon>Cyclophyllidea</taxon>
        <taxon>Taeniidae</taxon>
        <taxon>Taenia</taxon>
    </lineage>
</organism>
<name>A0A0R3W4B1_TAEAS</name>
<reference evidence="3" key="1">
    <citation type="submission" date="2017-02" db="UniProtKB">
        <authorList>
            <consortium name="WormBaseParasite"/>
        </authorList>
    </citation>
    <scope>IDENTIFICATION</scope>
</reference>
<dbReference type="AlphaFoldDB" id="A0A0R3W4B1"/>